<dbReference type="Pfam" id="PF00646">
    <property type="entry name" value="F-box"/>
    <property type="match status" value="1"/>
</dbReference>
<dbReference type="EMBL" id="BTSX01000003">
    <property type="protein sequence ID" value="GMS91414.1"/>
    <property type="molecule type" value="Genomic_DNA"/>
</dbReference>
<keyword evidence="3" id="KW-1185">Reference proteome</keyword>
<protein>
    <recommendedName>
        <fullName evidence="1">F-box domain-containing protein</fullName>
    </recommendedName>
</protein>
<dbReference type="PROSITE" id="PS50181">
    <property type="entry name" value="FBOX"/>
    <property type="match status" value="1"/>
</dbReference>
<organism evidence="2 3">
    <name type="scientific">Pristionchus entomophagus</name>
    <dbReference type="NCBI Taxonomy" id="358040"/>
    <lineage>
        <taxon>Eukaryota</taxon>
        <taxon>Metazoa</taxon>
        <taxon>Ecdysozoa</taxon>
        <taxon>Nematoda</taxon>
        <taxon>Chromadorea</taxon>
        <taxon>Rhabditida</taxon>
        <taxon>Rhabditina</taxon>
        <taxon>Diplogasteromorpha</taxon>
        <taxon>Diplogasteroidea</taxon>
        <taxon>Neodiplogasteridae</taxon>
        <taxon>Pristionchus</taxon>
    </lineage>
</organism>
<dbReference type="Proteomes" id="UP001432027">
    <property type="component" value="Unassembled WGS sequence"/>
</dbReference>
<feature type="non-terminal residue" evidence="2">
    <location>
        <position position="175"/>
    </location>
</feature>
<dbReference type="AlphaFoldDB" id="A0AAV5T7X2"/>
<comment type="caution">
    <text evidence="2">The sequence shown here is derived from an EMBL/GenBank/DDBJ whole genome shotgun (WGS) entry which is preliminary data.</text>
</comment>
<name>A0AAV5T7X2_9BILA</name>
<feature type="domain" description="F-box" evidence="1">
    <location>
        <begin position="6"/>
        <end position="54"/>
    </location>
</feature>
<feature type="non-terminal residue" evidence="2">
    <location>
        <position position="1"/>
    </location>
</feature>
<dbReference type="InterPro" id="IPR001810">
    <property type="entry name" value="F-box_dom"/>
</dbReference>
<evidence type="ECO:0000259" key="1">
    <source>
        <dbReference type="PROSITE" id="PS50181"/>
    </source>
</evidence>
<proteinExistence type="predicted"/>
<accession>A0AAV5T7X2</accession>
<evidence type="ECO:0000313" key="3">
    <source>
        <dbReference type="Proteomes" id="UP001432027"/>
    </source>
</evidence>
<sequence length="175" mass="20078">LRLASGMDILTLPNVFLRDLMRRMTIKDRLSMRLTCSAFEKLVAGTHAGYFEKGSIFSFYETRCRRLLCKQHHVGDGDAQSATEFMQLRSRLFNGITFAKFELKVADSIPLEFTRNLIESFKIEELRFHVESQTQLEKAAALFSGFNRSKRGISLDYSPDSETLLSLPPMEQIEI</sequence>
<gene>
    <name evidence="2" type="ORF">PENTCL1PPCAC_13589</name>
</gene>
<reference evidence="2" key="1">
    <citation type="submission" date="2023-10" db="EMBL/GenBank/DDBJ databases">
        <title>Genome assembly of Pristionchus species.</title>
        <authorList>
            <person name="Yoshida K."/>
            <person name="Sommer R.J."/>
        </authorList>
    </citation>
    <scope>NUCLEOTIDE SEQUENCE</scope>
    <source>
        <strain evidence="2">RS0144</strain>
    </source>
</reference>
<evidence type="ECO:0000313" key="2">
    <source>
        <dbReference type="EMBL" id="GMS91414.1"/>
    </source>
</evidence>